<accession>A0A7C1VZE3</accession>
<organism evidence="2">
    <name type="scientific">Methylophaga aminisulfidivorans</name>
    <dbReference type="NCBI Taxonomy" id="230105"/>
    <lineage>
        <taxon>Bacteria</taxon>
        <taxon>Pseudomonadati</taxon>
        <taxon>Pseudomonadota</taxon>
        <taxon>Gammaproteobacteria</taxon>
        <taxon>Thiotrichales</taxon>
        <taxon>Piscirickettsiaceae</taxon>
        <taxon>Methylophaga</taxon>
    </lineage>
</organism>
<proteinExistence type="predicted"/>
<dbReference type="AlphaFoldDB" id="A0A7C1VZE3"/>
<evidence type="ECO:0000313" key="2">
    <source>
        <dbReference type="EMBL" id="HEC73724.1"/>
    </source>
</evidence>
<name>A0A7C1VZE3_9GAMM</name>
<dbReference type="SUPFAM" id="SSF53850">
    <property type="entry name" value="Periplasmic binding protein-like II"/>
    <property type="match status" value="1"/>
</dbReference>
<evidence type="ECO:0000256" key="1">
    <source>
        <dbReference type="SAM" id="SignalP"/>
    </source>
</evidence>
<feature type="chain" id="PRO_5027782149" description="PBP domain-containing protein" evidence="1">
    <location>
        <begin position="23"/>
        <end position="142"/>
    </location>
</feature>
<feature type="signal peptide" evidence="1">
    <location>
        <begin position="1"/>
        <end position="22"/>
    </location>
</feature>
<dbReference type="Proteomes" id="UP000886384">
    <property type="component" value="Unassembled WGS sequence"/>
</dbReference>
<reference evidence="2" key="1">
    <citation type="journal article" date="2020" name="mSystems">
        <title>Genome- and Community-Level Interaction Insights into Carbon Utilization and Element Cycling Functions of Hydrothermarchaeota in Hydrothermal Sediment.</title>
        <authorList>
            <person name="Zhou Z."/>
            <person name="Liu Y."/>
            <person name="Xu W."/>
            <person name="Pan J."/>
            <person name="Luo Z.H."/>
            <person name="Li M."/>
        </authorList>
    </citation>
    <scope>NUCLEOTIDE SEQUENCE [LARGE SCALE GENOMIC DNA]</scope>
    <source>
        <strain evidence="2">HyVt-380</strain>
    </source>
</reference>
<evidence type="ECO:0008006" key="3">
    <source>
        <dbReference type="Google" id="ProtNLM"/>
    </source>
</evidence>
<gene>
    <name evidence="2" type="ORF">ENI26_05035</name>
</gene>
<sequence length="142" mass="15956">MILKRKLLIAVVLLVSSQSVFAEEIIVNAERQFDKLTKTTVRAMFAMRIHQWSDGTPVTVYVLKDNNPIHITFCKTLLGMFPYQLRKIWDRQIFSGTGVGPIQLNTEKEMIQAIADNKGAIGYISSTADTNSHSISTVEVIK</sequence>
<dbReference type="Gene3D" id="3.40.190.10">
    <property type="entry name" value="Periplasmic binding protein-like II"/>
    <property type="match status" value="1"/>
</dbReference>
<dbReference type="EMBL" id="DRHY01000107">
    <property type="protein sequence ID" value="HEC73724.1"/>
    <property type="molecule type" value="Genomic_DNA"/>
</dbReference>
<protein>
    <recommendedName>
        <fullName evidence="3">PBP domain-containing protein</fullName>
    </recommendedName>
</protein>
<comment type="caution">
    <text evidence="2">The sequence shown here is derived from an EMBL/GenBank/DDBJ whole genome shotgun (WGS) entry which is preliminary data.</text>
</comment>
<keyword evidence="1" id="KW-0732">Signal</keyword>